<evidence type="ECO:0000313" key="3">
    <source>
        <dbReference type="EMBL" id="VDI07522.1"/>
    </source>
</evidence>
<dbReference type="SUPFAM" id="SSF54695">
    <property type="entry name" value="POZ domain"/>
    <property type="match status" value="1"/>
</dbReference>
<proteinExistence type="predicted"/>
<reference evidence="3" key="1">
    <citation type="submission" date="2018-11" db="EMBL/GenBank/DDBJ databases">
        <authorList>
            <person name="Alioto T."/>
            <person name="Alioto T."/>
        </authorList>
    </citation>
    <scope>NUCLEOTIDE SEQUENCE</scope>
</reference>
<dbReference type="OrthoDB" id="6137595at2759"/>
<organism evidence="3 4">
    <name type="scientific">Mytilus galloprovincialis</name>
    <name type="common">Mediterranean mussel</name>
    <dbReference type="NCBI Taxonomy" id="29158"/>
    <lineage>
        <taxon>Eukaryota</taxon>
        <taxon>Metazoa</taxon>
        <taxon>Spiralia</taxon>
        <taxon>Lophotrochozoa</taxon>
        <taxon>Mollusca</taxon>
        <taxon>Bivalvia</taxon>
        <taxon>Autobranchia</taxon>
        <taxon>Pteriomorphia</taxon>
        <taxon>Mytilida</taxon>
        <taxon>Mytiloidea</taxon>
        <taxon>Mytilidae</taxon>
        <taxon>Mytilinae</taxon>
        <taxon>Mytilus</taxon>
    </lineage>
</organism>
<dbReference type="InterPro" id="IPR011333">
    <property type="entry name" value="SKP1/BTB/POZ_sf"/>
</dbReference>
<dbReference type="PANTHER" id="PTHR24410">
    <property type="entry name" value="HL07962P-RELATED"/>
    <property type="match status" value="1"/>
</dbReference>
<dbReference type="EMBL" id="UYJE01002069">
    <property type="protein sequence ID" value="VDI07522.1"/>
    <property type="molecule type" value="Genomic_DNA"/>
</dbReference>
<dbReference type="InterPro" id="IPR000210">
    <property type="entry name" value="BTB/POZ_dom"/>
</dbReference>
<accession>A0A8B6CM29</accession>
<dbReference type="InterPro" id="IPR051481">
    <property type="entry name" value="BTB-POZ/Galectin-3-binding"/>
</dbReference>
<comment type="caution">
    <text evidence="3">The sequence shown here is derived from an EMBL/GenBank/DDBJ whole genome shotgun (WGS) entry which is preliminary data.</text>
</comment>
<dbReference type="Pfam" id="PF00651">
    <property type="entry name" value="BTB"/>
    <property type="match status" value="1"/>
</dbReference>
<dbReference type="PROSITE" id="PS50097">
    <property type="entry name" value="BTB"/>
    <property type="match status" value="1"/>
</dbReference>
<sequence>MIFQNYPISTVEHTRFNINMALFTSTPKSKLGEKVLLLNLDDSDDDVSSGYDSPVYVSDENQEKKKAVTAKMVDDLSDDSDFSSDDVDDDSSDDDSDDLDDMDDIQSTDDSMKVTKIQAVVDNIRYILSMPDLCDVMFLVGPQRIPVYGLKSILGIRSRVFCDMFVKQSRECMNNKKKMKKSKDEKKTESSTKTTIIIDSYDIEVFRLFLLFLHCGSVTMDASTIVGLLCCAVEFDIADLKRACFEFVGTCLSSASTKTVLKETLCYDDHSAAQELRHIVLGQQKKTRLQNRQSSQFRQSPIGKETEV</sequence>
<gene>
    <name evidence="3" type="ORF">MGAL_10B090457</name>
</gene>
<name>A0A8B6CM29_MYTGA</name>
<dbReference type="Gene3D" id="3.30.710.10">
    <property type="entry name" value="Potassium Channel Kv1.1, Chain A"/>
    <property type="match status" value="1"/>
</dbReference>
<dbReference type="SMART" id="SM00225">
    <property type="entry name" value="BTB"/>
    <property type="match status" value="1"/>
</dbReference>
<feature type="domain" description="BTB" evidence="2">
    <location>
        <begin position="134"/>
        <end position="222"/>
    </location>
</feature>
<dbReference type="AlphaFoldDB" id="A0A8B6CM29"/>
<evidence type="ECO:0000259" key="2">
    <source>
        <dbReference type="PROSITE" id="PS50097"/>
    </source>
</evidence>
<dbReference type="Proteomes" id="UP000596742">
    <property type="component" value="Unassembled WGS sequence"/>
</dbReference>
<protein>
    <recommendedName>
        <fullName evidence="2">BTB domain-containing protein</fullName>
    </recommendedName>
</protein>
<evidence type="ECO:0000256" key="1">
    <source>
        <dbReference type="SAM" id="MobiDB-lite"/>
    </source>
</evidence>
<dbReference type="PANTHER" id="PTHR24410:SF46">
    <property type="entry name" value="SERINE-ENRICHED PROTEIN"/>
    <property type="match status" value="1"/>
</dbReference>
<evidence type="ECO:0000313" key="4">
    <source>
        <dbReference type="Proteomes" id="UP000596742"/>
    </source>
</evidence>
<feature type="region of interest" description="Disordered" evidence="1">
    <location>
        <begin position="76"/>
        <end position="107"/>
    </location>
</feature>
<keyword evidence="4" id="KW-1185">Reference proteome</keyword>